<keyword evidence="1" id="KW-0479">Metal-binding</keyword>
<evidence type="ECO:0000313" key="8">
    <source>
        <dbReference type="Ensembl" id="ENSLACP00000001470.1"/>
    </source>
</evidence>
<feature type="domain" description="RING-type" evidence="7">
    <location>
        <begin position="45"/>
        <end position="86"/>
    </location>
</feature>
<feature type="compositionally biased region" description="Basic and acidic residues" evidence="5">
    <location>
        <begin position="704"/>
        <end position="713"/>
    </location>
</feature>
<dbReference type="PANTHER" id="PTHR47048:SF1">
    <property type="entry name" value="PROTEIN SCAF11"/>
    <property type="match status" value="1"/>
</dbReference>
<dbReference type="Gene3D" id="3.30.40.10">
    <property type="entry name" value="Zinc/RING finger domain, C3HC4 (zinc finger)"/>
    <property type="match status" value="1"/>
</dbReference>
<feature type="compositionally biased region" description="Polar residues" evidence="5">
    <location>
        <begin position="478"/>
        <end position="490"/>
    </location>
</feature>
<keyword evidence="9" id="KW-1185">Reference proteome</keyword>
<dbReference type="Proteomes" id="UP000008672">
    <property type="component" value="Unassembled WGS sequence"/>
</dbReference>
<feature type="compositionally biased region" description="Polar residues" evidence="5">
    <location>
        <begin position="1100"/>
        <end position="1115"/>
    </location>
</feature>
<dbReference type="EMBL" id="AFYH01232557">
    <property type="status" value="NOT_ANNOTATED_CDS"/>
    <property type="molecule type" value="Genomic_DNA"/>
</dbReference>
<dbReference type="CDD" id="cd16636">
    <property type="entry name" value="mRING-HC-C3HC3D_SCAF11"/>
    <property type="match status" value="1"/>
</dbReference>
<feature type="compositionally biased region" description="Pro residues" evidence="5">
    <location>
        <begin position="1189"/>
        <end position="1201"/>
    </location>
</feature>
<accession>H2ZVP9</accession>
<feature type="compositionally biased region" description="Basic and acidic residues" evidence="5">
    <location>
        <begin position="681"/>
        <end position="696"/>
    </location>
</feature>
<dbReference type="SUPFAM" id="SSF57850">
    <property type="entry name" value="RING/U-box"/>
    <property type="match status" value="1"/>
</dbReference>
<dbReference type="EMBL" id="AFYH01232555">
    <property type="status" value="NOT_ANNOTATED_CDS"/>
    <property type="molecule type" value="Genomic_DNA"/>
</dbReference>
<evidence type="ECO:0000256" key="2">
    <source>
        <dbReference type="ARBA" id="ARBA00022771"/>
    </source>
</evidence>
<feature type="region of interest" description="Disordered" evidence="5">
    <location>
        <begin position="1181"/>
        <end position="1205"/>
    </location>
</feature>
<feature type="compositionally biased region" description="Basic and acidic residues" evidence="5">
    <location>
        <begin position="875"/>
        <end position="894"/>
    </location>
</feature>
<evidence type="ECO:0000256" key="4">
    <source>
        <dbReference type="PROSITE-ProRule" id="PRU00175"/>
    </source>
</evidence>
<evidence type="ECO:0000256" key="3">
    <source>
        <dbReference type="ARBA" id="ARBA00022833"/>
    </source>
</evidence>
<dbReference type="GO" id="GO:0003723">
    <property type="term" value="F:RNA binding"/>
    <property type="evidence" value="ECO:0007669"/>
    <property type="project" value="TreeGrafter"/>
</dbReference>
<feature type="compositionally biased region" description="Acidic residues" evidence="5">
    <location>
        <begin position="399"/>
        <end position="410"/>
    </location>
</feature>
<proteinExistence type="predicted"/>
<feature type="signal peptide" evidence="6">
    <location>
        <begin position="1"/>
        <end position="24"/>
    </location>
</feature>
<dbReference type="GeneTree" id="ENSGT00950000183205"/>
<dbReference type="EMBL" id="AFYH01232553">
    <property type="status" value="NOT_ANNOTATED_CDS"/>
    <property type="molecule type" value="Genomic_DNA"/>
</dbReference>
<feature type="region of interest" description="Disordered" evidence="5">
    <location>
        <begin position="1075"/>
        <end position="1116"/>
    </location>
</feature>
<evidence type="ECO:0000256" key="5">
    <source>
        <dbReference type="SAM" id="MobiDB-lite"/>
    </source>
</evidence>
<feature type="compositionally biased region" description="Basic and acidic residues" evidence="5">
    <location>
        <begin position="936"/>
        <end position="957"/>
    </location>
</feature>
<protein>
    <submittedName>
        <fullName evidence="8">SR-related CTD associated factor 11</fullName>
    </submittedName>
</protein>
<feature type="compositionally biased region" description="Polar residues" evidence="5">
    <location>
        <begin position="426"/>
        <end position="440"/>
    </location>
</feature>
<dbReference type="EMBL" id="AFYH01232561">
    <property type="status" value="NOT_ANNOTATED_CDS"/>
    <property type="molecule type" value="Genomic_DNA"/>
</dbReference>
<dbReference type="EMBL" id="AFYH01232562">
    <property type="status" value="NOT_ANNOTATED_CDS"/>
    <property type="molecule type" value="Genomic_DNA"/>
</dbReference>
<dbReference type="PANTHER" id="PTHR47048">
    <property type="entry name" value="PROTEIN SCAF11"/>
    <property type="match status" value="1"/>
</dbReference>
<feature type="compositionally biased region" description="Basic and acidic residues" evidence="5">
    <location>
        <begin position="964"/>
        <end position="973"/>
    </location>
</feature>
<feature type="compositionally biased region" description="Polar residues" evidence="5">
    <location>
        <begin position="774"/>
        <end position="783"/>
    </location>
</feature>
<feature type="compositionally biased region" description="Low complexity" evidence="5">
    <location>
        <begin position="331"/>
        <end position="342"/>
    </location>
</feature>
<keyword evidence="2 4" id="KW-0863">Zinc-finger</keyword>
<feature type="compositionally biased region" description="Basic and acidic residues" evidence="5">
    <location>
        <begin position="747"/>
        <end position="773"/>
    </location>
</feature>
<feature type="compositionally biased region" description="Basic and acidic residues" evidence="5">
    <location>
        <begin position="900"/>
        <end position="922"/>
    </location>
</feature>
<dbReference type="EMBL" id="AFYH01232556">
    <property type="status" value="NOT_ANNOTATED_CDS"/>
    <property type="molecule type" value="Genomic_DNA"/>
</dbReference>
<feature type="compositionally biased region" description="Basic and acidic residues" evidence="5">
    <location>
        <begin position="1026"/>
        <end position="1045"/>
    </location>
</feature>
<dbReference type="GO" id="GO:0000245">
    <property type="term" value="P:spliceosomal complex assembly"/>
    <property type="evidence" value="ECO:0007669"/>
    <property type="project" value="TreeGrafter"/>
</dbReference>
<reference evidence="8" key="3">
    <citation type="submission" date="2025-09" db="UniProtKB">
        <authorList>
            <consortium name="Ensembl"/>
        </authorList>
    </citation>
    <scope>IDENTIFICATION</scope>
</reference>
<reference evidence="9" key="1">
    <citation type="submission" date="2011-08" db="EMBL/GenBank/DDBJ databases">
        <title>The draft genome of Latimeria chalumnae.</title>
        <authorList>
            <person name="Di Palma F."/>
            <person name="Alfoldi J."/>
            <person name="Johnson J."/>
            <person name="Berlin A."/>
            <person name="Gnerre S."/>
            <person name="Jaffe D."/>
            <person name="MacCallum I."/>
            <person name="Young S."/>
            <person name="Walker B.J."/>
            <person name="Lander E."/>
            <person name="Lindblad-Toh K."/>
        </authorList>
    </citation>
    <scope>NUCLEOTIDE SEQUENCE [LARGE SCALE GENOMIC DNA]</scope>
    <source>
        <strain evidence="9">Wild caught</strain>
    </source>
</reference>
<dbReference type="Pfam" id="PF23030">
    <property type="entry name" value="SCAF11-like_C"/>
    <property type="match status" value="1"/>
</dbReference>
<feature type="chain" id="PRO_5003579300" evidence="6">
    <location>
        <begin position="25"/>
        <end position="1370"/>
    </location>
</feature>
<dbReference type="EMBL" id="AFYH01232554">
    <property type="status" value="NOT_ANNOTATED_CDS"/>
    <property type="molecule type" value="Genomic_DNA"/>
</dbReference>
<dbReference type="EMBL" id="AFYH01232558">
    <property type="status" value="NOT_ANNOTATED_CDS"/>
    <property type="molecule type" value="Genomic_DNA"/>
</dbReference>
<dbReference type="InterPro" id="IPR017907">
    <property type="entry name" value="Znf_RING_CS"/>
</dbReference>
<gene>
    <name evidence="8" type="primary">SCAF11</name>
</gene>
<evidence type="ECO:0000313" key="9">
    <source>
        <dbReference type="Proteomes" id="UP000008672"/>
    </source>
</evidence>
<feature type="compositionally biased region" description="Basic and acidic residues" evidence="5">
    <location>
        <begin position="441"/>
        <end position="455"/>
    </location>
</feature>
<dbReference type="SMART" id="SM00184">
    <property type="entry name" value="RING"/>
    <property type="match status" value="1"/>
</dbReference>
<feature type="region of interest" description="Disordered" evidence="5">
    <location>
        <begin position="739"/>
        <end position="1055"/>
    </location>
</feature>
<dbReference type="InterPro" id="IPR057031">
    <property type="entry name" value="SFR19-like_C"/>
</dbReference>
<keyword evidence="3" id="KW-0862">Zinc</keyword>
<dbReference type="EMBL" id="AFYH01232559">
    <property type="status" value="NOT_ANNOTATED_CDS"/>
    <property type="molecule type" value="Genomic_DNA"/>
</dbReference>
<dbReference type="PROSITE" id="PS00518">
    <property type="entry name" value="ZF_RING_1"/>
    <property type="match status" value="1"/>
</dbReference>
<feature type="compositionally biased region" description="Basic residues" evidence="5">
    <location>
        <begin position="854"/>
        <end position="871"/>
    </location>
</feature>
<dbReference type="GO" id="GO:0008270">
    <property type="term" value="F:zinc ion binding"/>
    <property type="evidence" value="ECO:0007669"/>
    <property type="project" value="UniProtKB-KW"/>
</dbReference>
<dbReference type="Bgee" id="ENSLACG00000001314">
    <property type="expression patterns" value="Expressed in post-anal tail muscle and 6 other cell types or tissues"/>
</dbReference>
<feature type="compositionally biased region" description="Basic residues" evidence="5">
    <location>
        <begin position="364"/>
        <end position="373"/>
    </location>
</feature>
<dbReference type="HOGENOM" id="CLU_005291_0_0_1"/>
<dbReference type="Ensembl" id="ENSLACT00000001483.1">
    <property type="protein sequence ID" value="ENSLACP00000001470.1"/>
    <property type="gene ID" value="ENSLACG00000001314.2"/>
</dbReference>
<organism evidence="8 9">
    <name type="scientific">Latimeria chalumnae</name>
    <name type="common">Coelacanth</name>
    <dbReference type="NCBI Taxonomy" id="7897"/>
    <lineage>
        <taxon>Eukaryota</taxon>
        <taxon>Metazoa</taxon>
        <taxon>Chordata</taxon>
        <taxon>Craniata</taxon>
        <taxon>Vertebrata</taxon>
        <taxon>Euteleostomi</taxon>
        <taxon>Coelacanthiformes</taxon>
        <taxon>Coelacanthidae</taxon>
        <taxon>Latimeria</taxon>
    </lineage>
</organism>
<dbReference type="Pfam" id="PF13639">
    <property type="entry name" value="zf-RING_2"/>
    <property type="match status" value="1"/>
</dbReference>
<feature type="compositionally biased region" description="Polar residues" evidence="5">
    <location>
        <begin position="1011"/>
        <end position="1025"/>
    </location>
</feature>
<dbReference type="PROSITE" id="PS50089">
    <property type="entry name" value="ZF_RING_2"/>
    <property type="match status" value="1"/>
</dbReference>
<dbReference type="EMBL" id="AFYH01232560">
    <property type="status" value="NOT_ANNOTATED_CDS"/>
    <property type="molecule type" value="Genomic_DNA"/>
</dbReference>
<reference evidence="8" key="2">
    <citation type="submission" date="2025-08" db="UniProtKB">
        <authorList>
            <consortium name="Ensembl"/>
        </authorList>
    </citation>
    <scope>IDENTIFICATION</scope>
</reference>
<dbReference type="InterPro" id="IPR001841">
    <property type="entry name" value="Znf_RING"/>
</dbReference>
<dbReference type="InterPro" id="IPR013083">
    <property type="entry name" value="Znf_RING/FYVE/PHD"/>
</dbReference>
<evidence type="ECO:0000259" key="7">
    <source>
        <dbReference type="PROSITE" id="PS50089"/>
    </source>
</evidence>
<feature type="compositionally biased region" description="Basic and acidic residues" evidence="5">
    <location>
        <begin position="841"/>
        <end position="853"/>
    </location>
</feature>
<feature type="region of interest" description="Disordered" evidence="5">
    <location>
        <begin position="290"/>
        <end position="717"/>
    </location>
</feature>
<evidence type="ECO:0000256" key="1">
    <source>
        <dbReference type="ARBA" id="ARBA00022723"/>
    </source>
</evidence>
<keyword evidence="6" id="KW-0732">Signal</keyword>
<sequence>LKKKGLCVLSAVLKCFIFTTTGEGEENKENSSEDALSSSDEADRCPICLNCLLEQEVAFPDNCCHVFCLACILKWAETATSCPVDRKHFQAVYKRNTLHPLKIQLKQVRQAEEKTECNCERKNICCHYITGCCVATKVILSKVCLQCSLTESNWLRNKSLFSKRKKKTATTKIKNEAGGRPCSQQCVRSNFYNFPFADQTGGSIVHRNCCTEVTDLYENELLIRQKRRRLESPWLSAAQTGGVLSDSLVSCEVITDVLPWKLLMPRTTSLINPVTSGNFESLSKKCGVTCTQEGAEKKRTPRVSGAKGSRNKSASSAPRRRSARNKSENFNQSQSSQQSNQSGSDAPESNDSPMEAMSSEKSKRQATKRRAKRNGNEELSRKKNKKASRISSKSSASVDPEDNVDTDDPDLPLKSPLSVKEENPDTENNNASLPVTSSLSDKVKCPPSKEEKNSDSESSNPCHPLKLSPLDKEENSDAENSNSCSPFKSLNSDKEENSDAESNNACPLLKSCSDKEGNSDAESSNACPLLKSPHSDKEGNSDAESSNACPLLKSPRSDKEGNSDAENSNTCPPLKSPCSDQEENSDAENSNTFLPLKLPHSDKEENSDVESINACPPLKSPCSDQEENSDAESISAFTPMKSPHSDEEENSDAESNGCPSHPDCPNVECANNDVGNYEYSYNEKDSSVEEKVKPESEELTLEPLEAKDERIVTEDNAEMVPMEIGSPCSEQNELEVEKLLQNSSKAGEIDTKEQESNELESKAGIDDEKRETEPQGTVTSEGTVEQKDQNKKETRRRSRFHSPSTTWSPQREIRRERKRSRSKSKGRDSPLFSSRRGSRSRSKDRENDRDGQRKPRSRERRSRRSRSRSRGKGSSSDRNERDGYSPRRRERWNDNWRSSRGNDKYRRNDQERVNEVRSKETDEQTITNVAVPQSADKNENPDWVTERTKIFNDKSRDTGNVNESRWEKSRNDNLGDSWNRNFSPVWKQNRGRGRGRGGYRGGFGHGDQSENRWQNRNAFSGNSDNSGKDFSRFNEHRPNRRRNEQDFSFDVTDRSGWSSASSWAIRRTLPADVRNYYSRGGRNSSAPQSGWMRQEEETSGQDPNFKDQTNQQSDGIQPHVNMMQQPVNVMQQPVNTQHQPLNLFPYPMGVPPPLMNMQPSPFNMHPQMAMRLHPGVPLMQVATPANVPQGPPPPPPPPPPSQQVSFIALQPDGQQSQGASGAPHFVTKTSAPLLPTPVKVVGSTGVVQGPTSTNLPSTELQPTSQSIASNTVLNTAGNKERVIVEANADSSKKEKRLQIQEKAVQEVKLAIKPFYQNKDITKEEYKEIVRKAVEKVCHSKSGEVNSGKVANLVKAYVDKYKHSRKGGSKE</sequence>
<feature type="compositionally biased region" description="Polar residues" evidence="5">
    <location>
        <begin position="343"/>
        <end position="352"/>
    </location>
</feature>
<evidence type="ECO:0000256" key="6">
    <source>
        <dbReference type="SAM" id="SignalP"/>
    </source>
</evidence>
<name>H2ZVP9_LATCH</name>